<dbReference type="PANTHER" id="PTHR34295">
    <property type="entry name" value="BIOTIN TRANSPORTER BIOY"/>
    <property type="match status" value="1"/>
</dbReference>
<dbReference type="GO" id="GO:0005886">
    <property type="term" value="C:plasma membrane"/>
    <property type="evidence" value="ECO:0007669"/>
    <property type="project" value="UniProtKB-SubCell"/>
</dbReference>
<comment type="subcellular location">
    <subcellularLocation>
        <location evidence="1">Cell membrane</location>
        <topology evidence="1">Multi-pass membrane protein</topology>
    </subcellularLocation>
</comment>
<evidence type="ECO:0000256" key="2">
    <source>
        <dbReference type="SAM" id="Phobius"/>
    </source>
</evidence>
<feature type="transmembrane region" description="Helical" evidence="2">
    <location>
        <begin position="168"/>
        <end position="192"/>
    </location>
</feature>
<keyword evidence="2" id="KW-0812">Transmembrane</keyword>
<feature type="transmembrane region" description="Helical" evidence="2">
    <location>
        <begin position="90"/>
        <end position="117"/>
    </location>
</feature>
<sequence>MSQQHESVELVGEETVKHFTTAVLVAALTAALSQVSIPIPGPLPPFSLQPFGMFFAGLLLGPLWGGFALTLYILVGIAGVPVFSNGNAGLGYVLVGQGTGGFLVGFLVGAVVAGAIVHRGVEPRSLSSVSVPVQLTGLFAALVVVYAIGVPWLSAVTGFPLPRAAGVMAPYVPLDLLKLGIAVAIVEGGYLVRR</sequence>
<gene>
    <name evidence="3" type="ORF">GCM10009030_28480</name>
</gene>
<name>A0A830GRL0_9EURY</name>
<proteinExistence type="inferred from homology"/>
<reference evidence="3" key="2">
    <citation type="submission" date="2020-09" db="EMBL/GenBank/DDBJ databases">
        <authorList>
            <person name="Sun Q."/>
            <person name="Ohkuma M."/>
        </authorList>
    </citation>
    <scope>NUCLEOTIDE SEQUENCE</scope>
    <source>
        <strain evidence="3">JCM 17820</strain>
    </source>
</reference>
<feature type="transmembrane region" description="Helical" evidence="2">
    <location>
        <begin position="129"/>
        <end position="148"/>
    </location>
</feature>
<dbReference type="PIRSF" id="PIRSF016661">
    <property type="entry name" value="BioY"/>
    <property type="match status" value="1"/>
</dbReference>
<keyword evidence="1 2" id="KW-0472">Membrane</keyword>
<keyword evidence="1" id="KW-1003">Cell membrane</keyword>
<accession>A0A830GRL0</accession>
<dbReference type="Proteomes" id="UP000605784">
    <property type="component" value="Unassembled WGS sequence"/>
</dbReference>
<dbReference type="GO" id="GO:0015225">
    <property type="term" value="F:biotin transmembrane transporter activity"/>
    <property type="evidence" value="ECO:0007669"/>
    <property type="project" value="UniProtKB-UniRule"/>
</dbReference>
<evidence type="ECO:0000313" key="4">
    <source>
        <dbReference type="Proteomes" id="UP000605784"/>
    </source>
</evidence>
<evidence type="ECO:0000313" key="3">
    <source>
        <dbReference type="EMBL" id="GGN98288.1"/>
    </source>
</evidence>
<dbReference type="Gene3D" id="1.10.1760.20">
    <property type="match status" value="1"/>
</dbReference>
<dbReference type="EMBL" id="BMOU01000005">
    <property type="protein sequence ID" value="GGN98288.1"/>
    <property type="molecule type" value="Genomic_DNA"/>
</dbReference>
<feature type="transmembrane region" description="Helical" evidence="2">
    <location>
        <begin position="51"/>
        <end position="78"/>
    </location>
</feature>
<organism evidence="3 4">
    <name type="scientific">Haloarcula pellucida</name>
    <dbReference type="NCBI Taxonomy" id="1427151"/>
    <lineage>
        <taxon>Archaea</taxon>
        <taxon>Methanobacteriati</taxon>
        <taxon>Methanobacteriota</taxon>
        <taxon>Stenosarchaea group</taxon>
        <taxon>Halobacteria</taxon>
        <taxon>Halobacteriales</taxon>
        <taxon>Haloarculaceae</taxon>
        <taxon>Haloarcula</taxon>
    </lineage>
</organism>
<keyword evidence="2" id="KW-1133">Transmembrane helix</keyword>
<keyword evidence="4" id="KW-1185">Reference proteome</keyword>
<dbReference type="PANTHER" id="PTHR34295:SF1">
    <property type="entry name" value="BIOTIN TRANSPORTER BIOY"/>
    <property type="match status" value="1"/>
</dbReference>
<comment type="caution">
    <text evidence="3">The sequence shown here is derived from an EMBL/GenBank/DDBJ whole genome shotgun (WGS) entry which is preliminary data.</text>
</comment>
<comment type="similarity">
    <text evidence="1">Belongs to the BioY family.</text>
</comment>
<keyword evidence="1" id="KW-0813">Transport</keyword>
<dbReference type="Pfam" id="PF02632">
    <property type="entry name" value="BioY"/>
    <property type="match status" value="1"/>
</dbReference>
<dbReference type="InterPro" id="IPR003784">
    <property type="entry name" value="BioY"/>
</dbReference>
<reference evidence="3" key="1">
    <citation type="journal article" date="2014" name="Int. J. Syst. Evol. Microbiol.">
        <title>Complete genome sequence of Corynebacterium casei LMG S-19264T (=DSM 44701T), isolated from a smear-ripened cheese.</title>
        <authorList>
            <consortium name="US DOE Joint Genome Institute (JGI-PGF)"/>
            <person name="Walter F."/>
            <person name="Albersmeier A."/>
            <person name="Kalinowski J."/>
            <person name="Ruckert C."/>
        </authorList>
    </citation>
    <scope>NUCLEOTIDE SEQUENCE</scope>
    <source>
        <strain evidence="3">JCM 17820</strain>
    </source>
</reference>
<evidence type="ECO:0000256" key="1">
    <source>
        <dbReference type="PIRNR" id="PIRNR016661"/>
    </source>
</evidence>
<protein>
    <submittedName>
        <fullName evidence="3">Biotin transporter BioY</fullName>
    </submittedName>
</protein>
<dbReference type="AlphaFoldDB" id="A0A830GRL0"/>
<dbReference type="RefSeq" id="WP_188999246.1">
    <property type="nucleotide sequence ID" value="NZ_BMOU01000005.1"/>
</dbReference>